<feature type="region of interest" description="Disordered" evidence="1">
    <location>
        <begin position="927"/>
        <end position="953"/>
    </location>
</feature>
<dbReference type="Gene3D" id="2.60.120.560">
    <property type="entry name" value="Exo-inulinase, domain 1"/>
    <property type="match status" value="4"/>
</dbReference>
<evidence type="ECO:0000256" key="1">
    <source>
        <dbReference type="SAM" id="MobiDB-lite"/>
    </source>
</evidence>
<reference evidence="3 4" key="1">
    <citation type="submission" date="2020-08" db="EMBL/GenBank/DDBJ databases">
        <title>Edaphobacter telluris sp. nov. and Acidobacterium dinghuensis sp. nov., two acidobacteria isolated from forest soil.</title>
        <authorList>
            <person name="Fu J."/>
            <person name="Qiu L."/>
        </authorList>
    </citation>
    <scope>NUCLEOTIDE SEQUENCE [LARGE SCALE GENOMIC DNA]</scope>
    <source>
        <strain evidence="3">4Y35</strain>
    </source>
</reference>
<dbReference type="InterPro" id="IPR029058">
    <property type="entry name" value="AB_hydrolase_fold"/>
</dbReference>
<feature type="transmembrane region" description="Helical" evidence="2">
    <location>
        <begin position="41"/>
        <end position="63"/>
    </location>
</feature>
<name>A0A7G8BLV0_9BACT</name>
<keyword evidence="2" id="KW-0812">Transmembrane</keyword>
<sequence>MMNLLIDWTIRNSSLPDQDATCDPADRGACLRTSLSKRRVWSLNFLVLALAAWFGLGTCISSAHAQSTSLPPTMTVGPYTVDANGVKYYPVTSVYQGSQQQIIRVLEPTNPAPGKPRRFLYVLPVGSGVASLSSAPFSDGLEELRLLDVQDRFNLTLIAPSFNYEPWYGDNVLDPTKRMESFIIDNLVPFGDTLAQGAGTPQRYLIGFSKSGNGVLFLILRHPGVFSAAAAWDSPAQLSDLSAFDALPMNFGTQANYNTYNIPALVSSNAQPFQQQNRLWVSGDQAAWTADMIQLNSQLTAAGIPHTWVQGGVRAHSWGSGWLDGAVTDLDANATLSPPTPGLTPARSGGLPAGALPAGITQVTLSLTTDENATCRYATSAGVAYAAMTSTFTTTGETAHATPITGLQDGGSYSYSVRCQDSSGNANPNDYTIAFTVASSSDGTGVSGSTATSTFSGVEDPLSENGMWGASGSWSTLKKNNGAYTTSSTSAARLVLPVVGTDQFSEITYDQDPGNASWIGVMTRMQSPGNGSGYLAIAYAGQVILYRTDDIGYLNFTTLASAATDVSVAPRRLRLESQGNTHRVYFNGALMLTYTDSANTYSTGQPGIADAIFGGPTVHILSFSGGALSGTGTGTPDTTPPVRSAGQPSGTLPSGTTQVTLSLTTDENATCRYATSADVAFSAMTSTFTTTGGTAHATPITGLQDGNSYSYSVRCQDSSGNANPDDYTIAITVASSSDGTGVSGSTATSSFSGVEDPLSENGMWSASGSWSTLKKNNGAYTTSTTSAARLVLPVVSADQFAEITYDQDPGNAAWPAVMTRMQSPTNGSGYLAIAYNGQVTLYRTDDVGYPSFSWLATANTDVSVAPRRLRLESQGNTHRVYFNGALMLTYTDSANTYSTGQPGIAAAIFGGPTVHILSFSGGALSGTGTGTTDTTPPVRSAGQPTGSLPSGTTQVTLSLTTDENATCRYATSAGVAFSAMTSTFTTTGGTAHATPITGLQDGNSYSYSVRCQDSSGNANPDDYSIAFTVASSSDGTGVNGSTATSTFNGVEDPLSENGMWGASGSWSTLKKNNGAYTISTTSAARLLTPVVAADQFAEITYDQDPGNAAWPAVMTRMQGPTNGSGYLAIAYNGQVTLYRTDDVGYPSFNGVASANTDISVAPRRLRLESQGNTHRVYFNGALMLTYTDSANTYSTGQPGIAAAIFGGPTVHILSFSGGALSGNRSGGGTTDTTPPVRTGGQPTGSLPSGTTQVTLSLTTDENATCRYATSAGVAFSAMTSTFTTTGGTAHATPITGLQDGGSYSYSVRCQDSSGNANPDDYSIAFSVANSTSGTGANGSTATSTFNGVEDPLSENGMWGASGSWSTLKKNNGAYTTSTTSAARLLTPVVAADQFAEITYDQDPGNASWPAVMTRMQSATNGSGYLAIAYNGQVTLYRTDDVGYPSFSWLASANVDVSVAPRRLRLESQGNTHRVYFNGALMLTYIDSANTYSTGQPGIAAAIFGGPTVHILSFSGGAL</sequence>
<accession>A0A7G8BLV0</accession>
<gene>
    <name evidence="3" type="ORF">H7849_06120</name>
</gene>
<keyword evidence="2" id="KW-0472">Membrane</keyword>
<organism evidence="3 4">
    <name type="scientific">Alloacidobacterium dinghuense</name>
    <dbReference type="NCBI Taxonomy" id="2763107"/>
    <lineage>
        <taxon>Bacteria</taxon>
        <taxon>Pseudomonadati</taxon>
        <taxon>Acidobacteriota</taxon>
        <taxon>Terriglobia</taxon>
        <taxon>Terriglobales</taxon>
        <taxon>Acidobacteriaceae</taxon>
        <taxon>Alloacidobacterium</taxon>
    </lineage>
</organism>
<evidence type="ECO:0000256" key="2">
    <source>
        <dbReference type="SAM" id="Phobius"/>
    </source>
</evidence>
<dbReference type="Proteomes" id="UP000515312">
    <property type="component" value="Chromosome"/>
</dbReference>
<dbReference type="RefSeq" id="WP_186745007.1">
    <property type="nucleotide sequence ID" value="NZ_CP060394.1"/>
</dbReference>
<keyword evidence="4" id="KW-1185">Reference proteome</keyword>
<dbReference type="Gene3D" id="3.40.50.1820">
    <property type="entry name" value="alpha/beta hydrolase"/>
    <property type="match status" value="1"/>
</dbReference>
<feature type="compositionally biased region" description="Polar residues" evidence="1">
    <location>
        <begin position="646"/>
        <end position="656"/>
    </location>
</feature>
<dbReference type="KEGG" id="adin:H7849_06120"/>
<feature type="compositionally biased region" description="Polar residues" evidence="1">
    <location>
        <begin position="942"/>
        <end position="953"/>
    </location>
</feature>
<evidence type="ECO:0000313" key="4">
    <source>
        <dbReference type="Proteomes" id="UP000515312"/>
    </source>
</evidence>
<proteinExistence type="predicted"/>
<dbReference type="InterPro" id="IPR000801">
    <property type="entry name" value="Esterase-like"/>
</dbReference>
<dbReference type="Pfam" id="PF00756">
    <property type="entry name" value="Esterase"/>
    <property type="match status" value="1"/>
</dbReference>
<dbReference type="SUPFAM" id="SSF53474">
    <property type="entry name" value="alpha/beta-Hydrolases"/>
    <property type="match status" value="1"/>
</dbReference>
<feature type="region of interest" description="Disordered" evidence="1">
    <location>
        <begin position="629"/>
        <end position="656"/>
    </location>
</feature>
<keyword evidence="2" id="KW-1133">Transmembrane helix</keyword>
<dbReference type="EMBL" id="CP060394">
    <property type="protein sequence ID" value="QNI33520.1"/>
    <property type="molecule type" value="Genomic_DNA"/>
</dbReference>
<protein>
    <submittedName>
        <fullName evidence="3">Uncharacterized protein</fullName>
    </submittedName>
</protein>
<evidence type="ECO:0000313" key="3">
    <source>
        <dbReference type="EMBL" id="QNI33520.1"/>
    </source>
</evidence>
<feature type="region of interest" description="Disordered" evidence="1">
    <location>
        <begin position="1221"/>
        <end position="1250"/>
    </location>
</feature>